<sequence length="220" mass="24655">MTTFVTEDRLAVYNGIEQGTEEWLKVRLGKVTASGVADVLAKTKSGVSASRGNYLIKLALQRTTGVIEEGFTNDAMQWGIDNEAQARIAYEVNSGNFVDQVAFVDHSTIKWFGASPDGLINTDGLVEIKCPNSATHWEYFKAKAPPRKYFIQMQAQMACTNRAWCDFVSFDPRMPDRSKLLIVRVPRDNQFISDMENDVQQFLDEVQAEVNLMKGNTNGN</sequence>
<dbReference type="InterPro" id="IPR017482">
    <property type="entry name" value="Lambda-type_endonuclease"/>
</dbReference>
<feature type="domain" description="YqaJ viral recombinase" evidence="1">
    <location>
        <begin position="22"/>
        <end position="162"/>
    </location>
</feature>
<dbReference type="NCBIfam" id="TIGR03033">
    <property type="entry name" value="phage_rel_nuc"/>
    <property type="match status" value="1"/>
</dbReference>
<proteinExistence type="predicted"/>
<evidence type="ECO:0000313" key="2">
    <source>
        <dbReference type="EMBL" id="CAB4123296.1"/>
    </source>
</evidence>
<dbReference type="InterPro" id="IPR019080">
    <property type="entry name" value="YqaJ_viral_recombinase"/>
</dbReference>
<keyword evidence="2" id="KW-0378">Hydrolase</keyword>
<keyword evidence="2" id="KW-0540">Nuclease</keyword>
<dbReference type="EMBL" id="LR796169">
    <property type="protein sequence ID" value="CAB4123296.1"/>
    <property type="molecule type" value="Genomic_DNA"/>
</dbReference>
<evidence type="ECO:0000259" key="1">
    <source>
        <dbReference type="Pfam" id="PF09588"/>
    </source>
</evidence>
<dbReference type="Pfam" id="PF09588">
    <property type="entry name" value="YqaJ"/>
    <property type="match status" value="1"/>
</dbReference>
<dbReference type="GO" id="GO:0004519">
    <property type="term" value="F:endonuclease activity"/>
    <property type="evidence" value="ECO:0007669"/>
    <property type="project" value="UniProtKB-KW"/>
</dbReference>
<dbReference type="SUPFAM" id="SSF52980">
    <property type="entry name" value="Restriction endonuclease-like"/>
    <property type="match status" value="1"/>
</dbReference>
<dbReference type="PANTHER" id="PTHR46609">
    <property type="entry name" value="EXONUCLEASE, PHAGE-TYPE/RECB, C-TERMINAL DOMAIN-CONTAINING PROTEIN"/>
    <property type="match status" value="1"/>
</dbReference>
<reference evidence="2" key="1">
    <citation type="submission" date="2020-04" db="EMBL/GenBank/DDBJ databases">
        <authorList>
            <person name="Chiriac C."/>
            <person name="Salcher M."/>
            <person name="Ghai R."/>
            <person name="Kavagutti S V."/>
        </authorList>
    </citation>
    <scope>NUCLEOTIDE SEQUENCE</scope>
</reference>
<organism evidence="2">
    <name type="scientific">uncultured Caudovirales phage</name>
    <dbReference type="NCBI Taxonomy" id="2100421"/>
    <lineage>
        <taxon>Viruses</taxon>
        <taxon>Duplodnaviria</taxon>
        <taxon>Heunggongvirae</taxon>
        <taxon>Uroviricota</taxon>
        <taxon>Caudoviricetes</taxon>
        <taxon>Peduoviridae</taxon>
        <taxon>Maltschvirus</taxon>
        <taxon>Maltschvirus maltsch</taxon>
    </lineage>
</organism>
<protein>
    <submittedName>
        <fullName evidence="2">Phage_rel_nuc, putative phage-type endonuclease</fullName>
    </submittedName>
</protein>
<dbReference type="InterPro" id="IPR051703">
    <property type="entry name" value="NF-kappa-B_Signaling_Reg"/>
</dbReference>
<dbReference type="PANTHER" id="PTHR46609:SF6">
    <property type="entry name" value="EXONUCLEASE, PHAGE-TYPE_RECB, C-TERMINAL DOMAIN-CONTAINING PROTEIN-RELATED"/>
    <property type="match status" value="1"/>
</dbReference>
<dbReference type="InterPro" id="IPR011604">
    <property type="entry name" value="PDDEXK-like_dom_sf"/>
</dbReference>
<gene>
    <name evidence="2" type="ORF">UFOVP42_19</name>
</gene>
<dbReference type="InterPro" id="IPR011335">
    <property type="entry name" value="Restrct_endonuc-II-like"/>
</dbReference>
<name>A0A6J5KPW3_9CAUD</name>
<dbReference type="Gene3D" id="3.90.320.10">
    <property type="match status" value="1"/>
</dbReference>
<keyword evidence="2" id="KW-0255">Endonuclease</keyword>
<accession>A0A6J5KPW3</accession>
<dbReference type="CDD" id="cd22343">
    <property type="entry name" value="PDDEXK_lambda_exonuclease-like"/>
    <property type="match status" value="1"/>
</dbReference>